<sequence length="143" mass="16454">MVTGYWVSNNLKDMDLNAIHGYISQSYWAKGIPIETMEKAINNSVCFGIFTDSGEQIAFARMITDRATFAYLADVFVLEHHRGIGLSKWLMEEVVKHPELQGLRRIALATRDAHELYKQFGFTELHSPQSFMELHQPDVYKKT</sequence>
<organism evidence="2 3">
    <name type="scientific">Psychrosphaera algicola</name>
    <dbReference type="NCBI Taxonomy" id="3023714"/>
    <lineage>
        <taxon>Bacteria</taxon>
        <taxon>Pseudomonadati</taxon>
        <taxon>Pseudomonadota</taxon>
        <taxon>Gammaproteobacteria</taxon>
        <taxon>Alteromonadales</taxon>
        <taxon>Pseudoalteromonadaceae</taxon>
        <taxon>Psychrosphaera</taxon>
    </lineage>
</organism>
<accession>A0ABT5FGG1</accession>
<dbReference type="InterPro" id="IPR053144">
    <property type="entry name" value="Acetyltransferase_Butenolide"/>
</dbReference>
<evidence type="ECO:0000313" key="3">
    <source>
        <dbReference type="Proteomes" id="UP001528411"/>
    </source>
</evidence>
<evidence type="ECO:0000259" key="1">
    <source>
        <dbReference type="PROSITE" id="PS51186"/>
    </source>
</evidence>
<gene>
    <name evidence="2" type="ORF">PN838_14890</name>
</gene>
<keyword evidence="3" id="KW-1185">Reference proteome</keyword>
<reference evidence="2 3" key="1">
    <citation type="submission" date="2023-01" db="EMBL/GenBank/DDBJ databases">
        <title>Psychrosphaera sp. nov., isolated from marine algae.</title>
        <authorList>
            <person name="Bayburt H."/>
            <person name="Choi B.J."/>
            <person name="Kim J.M."/>
            <person name="Choi D.G."/>
            <person name="Jeon C.O."/>
        </authorList>
    </citation>
    <scope>NUCLEOTIDE SEQUENCE [LARGE SCALE GENOMIC DNA]</scope>
    <source>
        <strain evidence="2 3">G1-22</strain>
    </source>
</reference>
<comment type="caution">
    <text evidence="2">The sequence shown here is derived from an EMBL/GenBank/DDBJ whole genome shotgun (WGS) entry which is preliminary data.</text>
</comment>
<dbReference type="Pfam" id="PF00583">
    <property type="entry name" value="Acetyltransf_1"/>
    <property type="match status" value="1"/>
</dbReference>
<evidence type="ECO:0000313" key="2">
    <source>
        <dbReference type="EMBL" id="MDC2889822.1"/>
    </source>
</evidence>
<dbReference type="EMBL" id="JAQOMS010000002">
    <property type="protein sequence ID" value="MDC2889822.1"/>
    <property type="molecule type" value="Genomic_DNA"/>
</dbReference>
<feature type="domain" description="N-acetyltransferase" evidence="1">
    <location>
        <begin position="9"/>
        <end position="143"/>
    </location>
</feature>
<dbReference type="PANTHER" id="PTHR43233:SF1">
    <property type="entry name" value="FAMILY N-ACETYLTRANSFERASE, PUTATIVE (AFU_ORTHOLOGUE AFUA_6G03350)-RELATED"/>
    <property type="match status" value="1"/>
</dbReference>
<dbReference type="CDD" id="cd04301">
    <property type="entry name" value="NAT_SF"/>
    <property type="match status" value="1"/>
</dbReference>
<dbReference type="InterPro" id="IPR000182">
    <property type="entry name" value="GNAT_dom"/>
</dbReference>
<name>A0ABT5FGG1_9GAMM</name>
<dbReference type="RefSeq" id="WP_215964520.1">
    <property type="nucleotide sequence ID" value="NZ_JAQOMS010000002.1"/>
</dbReference>
<proteinExistence type="predicted"/>
<dbReference type="Proteomes" id="UP001528411">
    <property type="component" value="Unassembled WGS sequence"/>
</dbReference>
<dbReference type="PROSITE" id="PS51186">
    <property type="entry name" value="GNAT"/>
    <property type="match status" value="1"/>
</dbReference>
<dbReference type="PANTHER" id="PTHR43233">
    <property type="entry name" value="FAMILY N-ACETYLTRANSFERASE, PUTATIVE (AFU_ORTHOLOGUE AFUA_6G03350)-RELATED"/>
    <property type="match status" value="1"/>
</dbReference>
<protein>
    <submittedName>
        <fullName evidence="2">GNAT family N-acetyltransferase</fullName>
    </submittedName>
</protein>